<dbReference type="PANTHER" id="PTHR33490">
    <property type="entry name" value="BLR5614 PROTEIN-RELATED"/>
    <property type="match status" value="1"/>
</dbReference>
<dbReference type="SMART" id="SM00460">
    <property type="entry name" value="TGc"/>
    <property type="match status" value="1"/>
</dbReference>
<evidence type="ECO:0000259" key="1">
    <source>
        <dbReference type="SMART" id="SM00460"/>
    </source>
</evidence>
<proteinExistence type="predicted"/>
<dbReference type="Proteomes" id="UP001549307">
    <property type="component" value="Unassembled WGS sequence"/>
</dbReference>
<dbReference type="EMBL" id="JBEPSN010000001">
    <property type="protein sequence ID" value="MET4538311.1"/>
    <property type="molecule type" value="Genomic_DNA"/>
</dbReference>
<sequence length="212" mass="23261">MNVPILPERLHAASPEDFLVADAIIDGDHPEVVALGRDLRRRHATDAEFARAGFEWVRDKIAHSYDAQDSRVTLAASEVLSSGVGLCYSKSNLLAALLRSQGIPAGLCYQLLESQDGSHVLHGLAAIYLEGAWHRQDPRGNKPGIDAQFSVQGEILAYVIDESRGERDYPYIFQAPVAEVVDALRAADDVLTCRLPSRIDRTAVPFVGRQVF</sequence>
<dbReference type="Gene3D" id="3.10.620.30">
    <property type="match status" value="1"/>
</dbReference>
<dbReference type="InterPro" id="IPR002931">
    <property type="entry name" value="Transglutaminase-like"/>
</dbReference>
<reference evidence="2 3" key="1">
    <citation type="submission" date="2024-06" db="EMBL/GenBank/DDBJ databases">
        <title>Sorghum-associated microbial communities from plants grown in Nebraska, USA.</title>
        <authorList>
            <person name="Schachtman D."/>
        </authorList>
    </citation>
    <scope>NUCLEOTIDE SEQUENCE [LARGE SCALE GENOMIC DNA]</scope>
    <source>
        <strain evidence="2 3">3552</strain>
    </source>
</reference>
<gene>
    <name evidence="2" type="ORF">ABIE37_000066</name>
</gene>
<dbReference type="SUPFAM" id="SSF54001">
    <property type="entry name" value="Cysteine proteinases"/>
    <property type="match status" value="1"/>
</dbReference>
<dbReference type="PANTHER" id="PTHR33490:SF3">
    <property type="entry name" value="CONSERVED INTEGRAL MEMBRANE PROTEIN"/>
    <property type="match status" value="1"/>
</dbReference>
<evidence type="ECO:0000313" key="2">
    <source>
        <dbReference type="EMBL" id="MET4538311.1"/>
    </source>
</evidence>
<feature type="domain" description="Transglutaminase-like" evidence="1">
    <location>
        <begin position="79"/>
        <end position="140"/>
    </location>
</feature>
<dbReference type="InterPro" id="IPR038765">
    <property type="entry name" value="Papain-like_cys_pep_sf"/>
</dbReference>
<accession>A0ABV2P0Q3</accession>
<evidence type="ECO:0000313" key="3">
    <source>
        <dbReference type="Proteomes" id="UP001549307"/>
    </source>
</evidence>
<keyword evidence="3" id="KW-1185">Reference proteome</keyword>
<organism evidence="2 3">
    <name type="scientific">Arthrobacter bambusae</name>
    <dbReference type="NCBI Taxonomy" id="1338426"/>
    <lineage>
        <taxon>Bacteria</taxon>
        <taxon>Bacillati</taxon>
        <taxon>Actinomycetota</taxon>
        <taxon>Actinomycetes</taxon>
        <taxon>Micrococcales</taxon>
        <taxon>Micrococcaceae</taxon>
        <taxon>Arthrobacter</taxon>
    </lineage>
</organism>
<name>A0ABV2P0Q3_9MICC</name>
<comment type="caution">
    <text evidence="2">The sequence shown here is derived from an EMBL/GenBank/DDBJ whole genome shotgun (WGS) entry which is preliminary data.</text>
</comment>
<dbReference type="Pfam" id="PF01841">
    <property type="entry name" value="Transglut_core"/>
    <property type="match status" value="1"/>
</dbReference>
<protein>
    <submittedName>
        <fullName evidence="2">Transglutaminase-like putative cysteine protease</fullName>
    </submittedName>
</protein>